<feature type="compositionally biased region" description="Pro residues" evidence="9">
    <location>
        <begin position="366"/>
        <end position="377"/>
    </location>
</feature>
<dbReference type="InterPro" id="IPR008271">
    <property type="entry name" value="Ser/Thr_kinase_AS"/>
</dbReference>
<dbReference type="PANTHER" id="PTHR43289">
    <property type="entry name" value="MITOGEN-ACTIVATED PROTEIN KINASE KINASE KINASE 20-RELATED"/>
    <property type="match status" value="1"/>
</dbReference>
<evidence type="ECO:0000256" key="1">
    <source>
        <dbReference type="ARBA" id="ARBA00012513"/>
    </source>
</evidence>
<dbReference type="InterPro" id="IPR011009">
    <property type="entry name" value="Kinase-like_dom_sf"/>
</dbReference>
<protein>
    <recommendedName>
        <fullName evidence="1">non-specific serine/threonine protein kinase</fullName>
        <ecNumber evidence="1">2.7.11.1</ecNumber>
    </recommendedName>
</protein>
<feature type="region of interest" description="Disordered" evidence="9">
    <location>
        <begin position="358"/>
        <end position="387"/>
    </location>
</feature>
<dbReference type="Gene3D" id="3.30.200.20">
    <property type="entry name" value="Phosphorylase Kinase, domain 1"/>
    <property type="match status" value="1"/>
</dbReference>
<dbReference type="EC" id="2.7.11.1" evidence="1"/>
<accession>A0A1X2AR11</accession>
<evidence type="ECO:0000256" key="2">
    <source>
        <dbReference type="ARBA" id="ARBA00022527"/>
    </source>
</evidence>
<evidence type="ECO:0000256" key="5">
    <source>
        <dbReference type="ARBA" id="ARBA00022777"/>
    </source>
</evidence>
<dbReference type="PANTHER" id="PTHR43289:SF6">
    <property type="entry name" value="SERINE_THREONINE-PROTEIN KINASE NEKL-3"/>
    <property type="match status" value="1"/>
</dbReference>
<comment type="catalytic activity">
    <reaction evidence="8">
        <text>L-seryl-[protein] + ATP = O-phospho-L-seryl-[protein] + ADP + H(+)</text>
        <dbReference type="Rhea" id="RHEA:17989"/>
        <dbReference type="Rhea" id="RHEA-COMP:9863"/>
        <dbReference type="Rhea" id="RHEA-COMP:11604"/>
        <dbReference type="ChEBI" id="CHEBI:15378"/>
        <dbReference type="ChEBI" id="CHEBI:29999"/>
        <dbReference type="ChEBI" id="CHEBI:30616"/>
        <dbReference type="ChEBI" id="CHEBI:83421"/>
        <dbReference type="ChEBI" id="CHEBI:456216"/>
        <dbReference type="EC" id="2.7.11.1"/>
    </reaction>
</comment>
<keyword evidence="4" id="KW-0547">Nucleotide-binding</keyword>
<organism evidence="11 12">
    <name type="scientific">Mycobacterium paraense</name>
    <dbReference type="NCBI Taxonomy" id="767916"/>
    <lineage>
        <taxon>Bacteria</taxon>
        <taxon>Bacillati</taxon>
        <taxon>Actinomycetota</taxon>
        <taxon>Actinomycetes</taxon>
        <taxon>Mycobacteriales</taxon>
        <taxon>Mycobacteriaceae</taxon>
        <taxon>Mycobacterium</taxon>
        <taxon>Mycobacterium simiae complex</taxon>
    </lineage>
</organism>
<feature type="region of interest" description="Disordered" evidence="9">
    <location>
        <begin position="606"/>
        <end position="631"/>
    </location>
</feature>
<reference evidence="11 12" key="1">
    <citation type="journal article" date="2015" name="Emerg. Microbes Infect.">
        <title>Characterization of 17 strains belonging to the Mycobacterium simiae complex and description of Mycobacterium paraense sp. nov.</title>
        <authorList>
            <person name="Fusco da Costa A.R."/>
            <person name="Fedrizzi T."/>
            <person name="Lopes M.L."/>
            <person name="Pecorari M."/>
            <person name="Oliveira da Costa W.L."/>
            <person name="Giacobazzi E."/>
            <person name="da Costa Bahia J.R."/>
            <person name="De Sanctis V."/>
            <person name="Batista Lima K.V."/>
            <person name="Bertorelli R."/>
            <person name="Grottola A."/>
            <person name="Fabio A."/>
            <person name="Mariottini A."/>
            <person name="Ferretti P."/>
            <person name="Di Leva F."/>
            <person name="Fregni Serpini G."/>
            <person name="Tagliazucchi S."/>
            <person name="Rumpianesi F."/>
            <person name="Jousson O."/>
            <person name="Segata N."/>
            <person name="Tortoli E."/>
        </authorList>
    </citation>
    <scope>NUCLEOTIDE SEQUENCE [LARGE SCALE GENOMIC DNA]</scope>
    <source>
        <strain evidence="11 12">IEC33</strain>
    </source>
</reference>
<evidence type="ECO:0000313" key="12">
    <source>
        <dbReference type="Proteomes" id="UP000193285"/>
    </source>
</evidence>
<gene>
    <name evidence="11" type="ORF">AWB90_01575</name>
</gene>
<dbReference type="GO" id="GO:0005524">
    <property type="term" value="F:ATP binding"/>
    <property type="evidence" value="ECO:0007669"/>
    <property type="project" value="UniProtKB-KW"/>
</dbReference>
<keyword evidence="3" id="KW-0808">Transferase</keyword>
<name>A0A1X2AR11_9MYCO</name>
<dbReference type="SUPFAM" id="SSF56112">
    <property type="entry name" value="Protein kinase-like (PK-like)"/>
    <property type="match status" value="1"/>
</dbReference>
<comment type="caution">
    <text evidence="11">The sequence shown here is derived from an EMBL/GenBank/DDBJ whole genome shotgun (WGS) entry which is preliminary data.</text>
</comment>
<evidence type="ECO:0000259" key="10">
    <source>
        <dbReference type="PROSITE" id="PS50011"/>
    </source>
</evidence>
<dbReference type="Gene3D" id="1.10.510.10">
    <property type="entry name" value="Transferase(Phosphotransferase) domain 1"/>
    <property type="match status" value="1"/>
</dbReference>
<evidence type="ECO:0000256" key="7">
    <source>
        <dbReference type="ARBA" id="ARBA00047899"/>
    </source>
</evidence>
<evidence type="ECO:0000256" key="8">
    <source>
        <dbReference type="ARBA" id="ARBA00048679"/>
    </source>
</evidence>
<keyword evidence="2" id="KW-0723">Serine/threonine-protein kinase</keyword>
<evidence type="ECO:0000256" key="9">
    <source>
        <dbReference type="SAM" id="MobiDB-lite"/>
    </source>
</evidence>
<dbReference type="GO" id="GO:0004674">
    <property type="term" value="F:protein serine/threonine kinase activity"/>
    <property type="evidence" value="ECO:0007669"/>
    <property type="project" value="UniProtKB-KW"/>
</dbReference>
<evidence type="ECO:0000256" key="3">
    <source>
        <dbReference type="ARBA" id="ARBA00022679"/>
    </source>
</evidence>
<dbReference type="InterPro" id="IPR000719">
    <property type="entry name" value="Prot_kinase_dom"/>
</dbReference>
<dbReference type="Pfam" id="PF00069">
    <property type="entry name" value="Pkinase"/>
    <property type="match status" value="1"/>
</dbReference>
<sequence length="646" mass="68133">MCRCRFSIYDLPMSLEVGQVFAGYTILRVLGSGGMGQVFLAAHPRLPREDALKVLAADSTGDSEFRARFLREADLAAGLSHPHIVAIHDRGEEDGRLWISMDYVAGADAGRLLGESHPGGMPPELVVAIATAVGSALDYAHQRGLLHRDVKPANILLTDPDGQQRRVFLADFGVARRVDDATGLTATNMTVGTAAYAAPEQLKGEPIDGRADQYALACTAFHLLTGAAPYVDSNPAVVISQHIGAPPPSIAARRPELAALDPVFATALAKRPDERFASCREFADQLARALGADPSGGGAVPFPDTQPAMDATIPAMRPASKRPGGRPRALIGALAGVGLLVVAGGVFAGVKLLHHHDPGHAAAPTGAPPRQQPPPNTGPFTGVYQAHFGPGGTLDDVPAAAAKPTTDTYAVRSACGSTGCRATASRLSGELRLASSSVFDEVDGRWVAVSLGSDKCRDAPAEVWQVLTLQPQPDGTFTGEYRGASENACNEKRTVTFTRTGDVDVNTLPDPNTLPPRVASPAAALHGRYHVTRKFKKAVAPQQGDQAVVTDCLRGGDRCMSYLHSKTIDTPLVFAGGTWNLHVEHDDNDPGCGGLVYAKATGQYPLPQPPQDPIKSLTGHDHLDESGGPNCQWSLDYDETLTRTGD</sequence>
<comment type="catalytic activity">
    <reaction evidence="7">
        <text>L-threonyl-[protein] + ATP = O-phospho-L-threonyl-[protein] + ADP + H(+)</text>
        <dbReference type="Rhea" id="RHEA:46608"/>
        <dbReference type="Rhea" id="RHEA-COMP:11060"/>
        <dbReference type="Rhea" id="RHEA-COMP:11605"/>
        <dbReference type="ChEBI" id="CHEBI:15378"/>
        <dbReference type="ChEBI" id="CHEBI:30013"/>
        <dbReference type="ChEBI" id="CHEBI:30616"/>
        <dbReference type="ChEBI" id="CHEBI:61977"/>
        <dbReference type="ChEBI" id="CHEBI:456216"/>
        <dbReference type="EC" id="2.7.11.1"/>
    </reaction>
</comment>
<feature type="domain" description="Protein kinase" evidence="10">
    <location>
        <begin position="24"/>
        <end position="287"/>
    </location>
</feature>
<dbReference type="FunFam" id="3.30.200.20:FF:000035">
    <property type="entry name" value="Serine/threonine protein kinase Stk1"/>
    <property type="match status" value="1"/>
</dbReference>
<keyword evidence="5" id="KW-0418">Kinase</keyword>
<proteinExistence type="predicted"/>
<evidence type="ECO:0000256" key="4">
    <source>
        <dbReference type="ARBA" id="ARBA00022741"/>
    </source>
</evidence>
<dbReference type="Proteomes" id="UP000193285">
    <property type="component" value="Unassembled WGS sequence"/>
</dbReference>
<evidence type="ECO:0000313" key="11">
    <source>
        <dbReference type="EMBL" id="ORW53820.1"/>
    </source>
</evidence>
<dbReference type="AlphaFoldDB" id="A0A1X2AR11"/>
<dbReference type="SMART" id="SM00220">
    <property type="entry name" value="S_TKc"/>
    <property type="match status" value="1"/>
</dbReference>
<dbReference type="GO" id="GO:0080090">
    <property type="term" value="P:regulation of primary metabolic process"/>
    <property type="evidence" value="ECO:0007669"/>
    <property type="project" value="UniProtKB-ARBA"/>
</dbReference>
<keyword evidence="6" id="KW-0067">ATP-binding</keyword>
<evidence type="ECO:0000256" key="6">
    <source>
        <dbReference type="ARBA" id="ARBA00022840"/>
    </source>
</evidence>
<dbReference type="CDD" id="cd14014">
    <property type="entry name" value="STKc_PknB_like"/>
    <property type="match status" value="1"/>
</dbReference>
<dbReference type="STRING" id="767916.AWB91_20020"/>
<dbReference type="PROSITE" id="PS00108">
    <property type="entry name" value="PROTEIN_KINASE_ST"/>
    <property type="match status" value="1"/>
</dbReference>
<dbReference type="PROSITE" id="PS50011">
    <property type="entry name" value="PROTEIN_KINASE_DOM"/>
    <property type="match status" value="1"/>
</dbReference>
<dbReference type="EMBL" id="LQPN01000006">
    <property type="protein sequence ID" value="ORW53820.1"/>
    <property type="molecule type" value="Genomic_DNA"/>
</dbReference>